<dbReference type="Proteomes" id="UP000751224">
    <property type="component" value="Unassembled WGS sequence"/>
</dbReference>
<comment type="similarity">
    <text evidence="2">Belongs to the glycosyl hydrolase 2 family.</text>
</comment>
<dbReference type="EMBL" id="JAGZCC010000057">
    <property type="protein sequence ID" value="MBS5588859.1"/>
    <property type="molecule type" value="Genomic_DNA"/>
</dbReference>
<dbReference type="Pfam" id="PF02837">
    <property type="entry name" value="Glyco_hydro_2_N"/>
    <property type="match status" value="1"/>
</dbReference>
<dbReference type="InterPro" id="IPR023232">
    <property type="entry name" value="Glyco_hydro_2_AS"/>
</dbReference>
<dbReference type="InterPro" id="IPR006101">
    <property type="entry name" value="Glyco_hydro_2"/>
</dbReference>
<evidence type="ECO:0000313" key="10">
    <source>
        <dbReference type="Proteomes" id="UP000751224"/>
    </source>
</evidence>
<comment type="caution">
    <text evidence="9">The sequence shown here is derived from an EMBL/GenBank/DDBJ whole genome shotgun (WGS) entry which is preliminary data.</text>
</comment>
<dbReference type="InterPro" id="IPR006104">
    <property type="entry name" value="Glyco_hydro_2_N"/>
</dbReference>
<dbReference type="Pfam" id="PF16353">
    <property type="entry name" value="LacZ_4"/>
    <property type="match status" value="1"/>
</dbReference>
<dbReference type="GO" id="GO:0005990">
    <property type="term" value="P:lactose catabolic process"/>
    <property type="evidence" value="ECO:0007669"/>
    <property type="project" value="TreeGrafter"/>
</dbReference>
<keyword evidence="5" id="KW-0378">Hydrolase</keyword>
<accession>A0A943ELT3</accession>
<dbReference type="Gene3D" id="2.60.40.10">
    <property type="entry name" value="Immunoglobulins"/>
    <property type="match status" value="2"/>
</dbReference>
<dbReference type="SUPFAM" id="SSF49785">
    <property type="entry name" value="Galactose-binding domain-like"/>
    <property type="match status" value="1"/>
</dbReference>
<dbReference type="InterPro" id="IPR013783">
    <property type="entry name" value="Ig-like_fold"/>
</dbReference>
<dbReference type="GO" id="GO:0009341">
    <property type="term" value="C:beta-galactosidase complex"/>
    <property type="evidence" value="ECO:0007669"/>
    <property type="project" value="TreeGrafter"/>
</dbReference>
<dbReference type="RefSeq" id="WP_303887791.1">
    <property type="nucleotide sequence ID" value="NZ_JAGZCC010000057.1"/>
</dbReference>
<dbReference type="InterPro" id="IPR006558">
    <property type="entry name" value="LamG-like"/>
</dbReference>
<keyword evidence="4" id="KW-0732">Signal</keyword>
<dbReference type="InterPro" id="IPR006102">
    <property type="entry name" value="Ig-like_GH2"/>
</dbReference>
<evidence type="ECO:0000256" key="5">
    <source>
        <dbReference type="ARBA" id="ARBA00022801"/>
    </source>
</evidence>
<dbReference type="SUPFAM" id="SSF51445">
    <property type="entry name" value="(Trans)glycosidases"/>
    <property type="match status" value="1"/>
</dbReference>
<protein>
    <recommendedName>
        <fullName evidence="3">beta-galactosidase</fullName>
        <ecNumber evidence="3">3.2.1.23</ecNumber>
    </recommendedName>
</protein>
<dbReference type="InterPro" id="IPR013320">
    <property type="entry name" value="ConA-like_dom_sf"/>
</dbReference>
<organism evidence="9 10">
    <name type="scientific">Thomasclavelia spiroformis</name>
    <dbReference type="NCBI Taxonomy" id="29348"/>
    <lineage>
        <taxon>Bacteria</taxon>
        <taxon>Bacillati</taxon>
        <taxon>Bacillota</taxon>
        <taxon>Erysipelotrichia</taxon>
        <taxon>Erysipelotrichales</taxon>
        <taxon>Coprobacillaceae</taxon>
        <taxon>Thomasclavelia</taxon>
    </lineage>
</organism>
<dbReference type="Gene3D" id="3.20.20.80">
    <property type="entry name" value="Glycosidases"/>
    <property type="match status" value="1"/>
</dbReference>
<dbReference type="Pfam" id="PF00703">
    <property type="entry name" value="Glyco_hydro_2"/>
    <property type="match status" value="1"/>
</dbReference>
<dbReference type="Pfam" id="PF13385">
    <property type="entry name" value="Laminin_G_3"/>
    <property type="match status" value="1"/>
</dbReference>
<dbReference type="InterPro" id="IPR032312">
    <property type="entry name" value="LacZ_4"/>
</dbReference>
<dbReference type="SMART" id="SM00560">
    <property type="entry name" value="LamGL"/>
    <property type="match status" value="1"/>
</dbReference>
<dbReference type="PRINTS" id="PR00132">
    <property type="entry name" value="GLHYDRLASE2"/>
</dbReference>
<dbReference type="SUPFAM" id="SSF49899">
    <property type="entry name" value="Concanavalin A-like lectins/glucanases"/>
    <property type="match status" value="1"/>
</dbReference>
<gene>
    <name evidence="9" type="ORF">KHX14_08650</name>
</gene>
<dbReference type="Gene3D" id="2.60.120.200">
    <property type="match status" value="1"/>
</dbReference>
<comment type="catalytic activity">
    <reaction evidence="1">
        <text>Hydrolysis of terminal non-reducing beta-D-galactose residues in beta-D-galactosides.</text>
        <dbReference type="EC" id="3.2.1.23"/>
    </reaction>
</comment>
<dbReference type="SUPFAM" id="SSF49303">
    <property type="entry name" value="beta-Galactosidase/glucuronidase domain"/>
    <property type="match status" value="2"/>
</dbReference>
<feature type="domain" description="LamG-like jellyroll fold" evidence="8">
    <location>
        <begin position="707"/>
        <end position="840"/>
    </location>
</feature>
<dbReference type="InterPro" id="IPR006103">
    <property type="entry name" value="Glyco_hydro_2_cat"/>
</dbReference>
<name>A0A943ELT3_9FIRM</name>
<reference evidence="9" key="1">
    <citation type="submission" date="2021-02" db="EMBL/GenBank/DDBJ databases">
        <title>Infant gut strain persistence is associated with maternal origin, phylogeny, and functional potential including surface adhesion and iron acquisition.</title>
        <authorList>
            <person name="Lou Y.C."/>
        </authorList>
    </citation>
    <scope>NUCLEOTIDE SEQUENCE</scope>
    <source>
        <strain evidence="9">L3_108_000G1_dasL3_108_000G1_metabat.metabat.11</strain>
    </source>
</reference>
<dbReference type="InterPro" id="IPR036156">
    <property type="entry name" value="Beta-gal/glucu_dom_sf"/>
</dbReference>
<dbReference type="InterPro" id="IPR017853">
    <property type="entry name" value="GH"/>
</dbReference>
<dbReference type="GO" id="GO:0004565">
    <property type="term" value="F:beta-galactosidase activity"/>
    <property type="evidence" value="ECO:0007669"/>
    <property type="project" value="UniProtKB-EC"/>
</dbReference>
<evidence type="ECO:0000256" key="4">
    <source>
        <dbReference type="ARBA" id="ARBA00022729"/>
    </source>
</evidence>
<evidence type="ECO:0000256" key="3">
    <source>
        <dbReference type="ARBA" id="ARBA00012756"/>
    </source>
</evidence>
<keyword evidence="7" id="KW-0326">Glycosidase</keyword>
<dbReference type="PROSITE" id="PS00608">
    <property type="entry name" value="GLYCOSYL_HYDROL_F2_2"/>
    <property type="match status" value="1"/>
</dbReference>
<dbReference type="PANTHER" id="PTHR46323:SF2">
    <property type="entry name" value="BETA-GALACTOSIDASE"/>
    <property type="match status" value="1"/>
</dbReference>
<evidence type="ECO:0000256" key="2">
    <source>
        <dbReference type="ARBA" id="ARBA00007401"/>
    </source>
</evidence>
<evidence type="ECO:0000256" key="7">
    <source>
        <dbReference type="ARBA" id="ARBA00023295"/>
    </source>
</evidence>
<dbReference type="EC" id="3.2.1.23" evidence="3"/>
<keyword evidence="6" id="KW-1015">Disulfide bond</keyword>
<evidence type="ECO:0000256" key="1">
    <source>
        <dbReference type="ARBA" id="ARBA00001412"/>
    </source>
</evidence>
<evidence type="ECO:0000313" key="9">
    <source>
        <dbReference type="EMBL" id="MBS5588859.1"/>
    </source>
</evidence>
<dbReference type="PROSITE" id="PS51257">
    <property type="entry name" value="PROKAR_LIPOPROTEIN"/>
    <property type="match status" value="1"/>
</dbReference>
<dbReference type="PANTHER" id="PTHR46323">
    <property type="entry name" value="BETA-GALACTOSIDASE"/>
    <property type="match status" value="1"/>
</dbReference>
<proteinExistence type="inferred from homology"/>
<dbReference type="InterPro" id="IPR008979">
    <property type="entry name" value="Galactose-bd-like_sf"/>
</dbReference>
<dbReference type="Gene3D" id="2.60.120.260">
    <property type="entry name" value="Galactose-binding domain-like"/>
    <property type="match status" value="1"/>
</dbReference>
<dbReference type="InterPro" id="IPR050347">
    <property type="entry name" value="Bact_Beta-galactosidase"/>
</dbReference>
<evidence type="ECO:0000256" key="6">
    <source>
        <dbReference type="ARBA" id="ARBA00023157"/>
    </source>
</evidence>
<dbReference type="AlphaFoldDB" id="A0A943ELT3"/>
<evidence type="ECO:0000259" key="8">
    <source>
        <dbReference type="SMART" id="SM00560"/>
    </source>
</evidence>
<sequence>MKKKMLLALTGAMTISCLAETRQLIVKALSPYAGESWYDELEVVEEKREYAHSNFIPYHDIGVGLDNEKSTLSKDPARSNYYASLNGKWDFKFAQSPNERINDPDDEMIDWNSASWDKITVPSNIQTIKNEDGSFKYEPPIYSNQRYPWQNFENVELNASRAHAPTVNNSVGHYQRKFTIKNDWDGRQVFVSFQGVESAFYVYVNGHKVGYGEDSYTADDYNITPYLNTDENGNIAGQENTISVQVYCWSTGSYLENQDFIRMSGIFRDVYLYSKDDVELRDFFIKPELDENNENATLTIDASIRNLANPDGGKYTVEAQLYSNESEEPILADPIKMEYDLSPAKTGLDKLIADMGIEKNGQAQVINPKKWYAESPNLYRVVLQLKDHDDNIIETAVQRIGFRKIENVVINEYGQQQMQVNGEKIMFRGTNRHETSLDKGRAIGKEEIITDLRMMKEHNINAIRTSHYPNNVLTYELADEFGIYMCDEANIETHIGATSSNLSNTGVWNNAVMSRTQNMVEQDKNHPSIVIWSLGNEATYQDYALTDDNPFWNSTRWILKRDPSRIRKYERQNRYGATREESMVDIYSSQYWSIPSIVAQVTNKANKLPYIQSEYAHSMGNALGNLKEYWDVFRKYDNAQGGFIWDWIDQSIESKVINTKNYIVTDAKTATKGNVVGNLIEGRMGTKAVTGYVTLPAKGQLIANSTTGLTLDAWVKSDGVNGDQAILSKGDTGGYNLKISKGTAIEFFVNGWTSGTLTMPIPSDFTDGNWKHITATCDEQGNYKLYYNGELKAQMNNKATAPFDTNNLSIGVGYDPENTGRTWNGEIDNVKVLNRALTAEEIKADNLSETDLSVIYAMDFAEDKIITEGTDYDAKSYWGYGGDWNDQSVNDGNFCGNGIVNADRSVGGKVTEVKKVFQEINFYNDGKADEGTVRVVNEFLNTNLNKYNVLWRFKENDQVLASGSLSEEQKDIAPLSEKEISLSLPKVDKVEGYDYFLEFEVTLKEEQI</sequence>
<dbReference type="Pfam" id="PF02836">
    <property type="entry name" value="Glyco_hydro_2_C"/>
    <property type="match status" value="2"/>
</dbReference>